<proteinExistence type="predicted"/>
<dbReference type="PANTHER" id="PTHR11596:SF91">
    <property type="entry name" value="ALKALINE PHOSPHATASE-RELATED"/>
    <property type="match status" value="1"/>
</dbReference>
<comment type="cofactor">
    <cofactor evidence="2">
        <name>Mg(2+)</name>
        <dbReference type="ChEBI" id="CHEBI:18420"/>
    </cofactor>
    <text evidence="2">Binds 1 Mg(2+) ion.</text>
</comment>
<dbReference type="EMBL" id="JAWJWE010000038">
    <property type="protein sequence ID" value="KAK6623411.1"/>
    <property type="molecule type" value="Genomic_DNA"/>
</dbReference>
<organism evidence="3 4">
    <name type="scientific">Polyplax serrata</name>
    <name type="common">Common mouse louse</name>
    <dbReference type="NCBI Taxonomy" id="468196"/>
    <lineage>
        <taxon>Eukaryota</taxon>
        <taxon>Metazoa</taxon>
        <taxon>Ecdysozoa</taxon>
        <taxon>Arthropoda</taxon>
        <taxon>Hexapoda</taxon>
        <taxon>Insecta</taxon>
        <taxon>Pterygota</taxon>
        <taxon>Neoptera</taxon>
        <taxon>Paraneoptera</taxon>
        <taxon>Psocodea</taxon>
        <taxon>Troctomorpha</taxon>
        <taxon>Phthiraptera</taxon>
        <taxon>Anoplura</taxon>
        <taxon>Polyplacidae</taxon>
        <taxon>Polyplax</taxon>
    </lineage>
</organism>
<dbReference type="SUPFAM" id="SSF53649">
    <property type="entry name" value="Alkaline phosphatase-like"/>
    <property type="match status" value="1"/>
</dbReference>
<dbReference type="GO" id="GO:0004035">
    <property type="term" value="F:alkaline phosphatase activity"/>
    <property type="evidence" value="ECO:0007669"/>
    <property type="project" value="UniProtKB-EC"/>
</dbReference>
<evidence type="ECO:0000313" key="4">
    <source>
        <dbReference type="Proteomes" id="UP001372834"/>
    </source>
</evidence>
<protein>
    <recommendedName>
        <fullName evidence="1">alkaline phosphatase</fullName>
        <ecNumber evidence="1">3.1.3.1</ecNumber>
    </recommendedName>
</protein>
<feature type="binding site" evidence="2">
    <location>
        <position position="65"/>
    </location>
    <ligand>
        <name>Mg(2+)</name>
        <dbReference type="ChEBI" id="CHEBI:18420"/>
    </ligand>
</feature>
<reference evidence="3 4" key="1">
    <citation type="submission" date="2023-10" db="EMBL/GenBank/DDBJ databases">
        <title>Genomes of two closely related lineages of the louse Polyplax serrata with different host specificities.</title>
        <authorList>
            <person name="Martinu J."/>
            <person name="Tarabai H."/>
            <person name="Stefka J."/>
            <person name="Hypsa V."/>
        </authorList>
    </citation>
    <scope>NUCLEOTIDE SEQUENCE [LARGE SCALE GENOMIC DNA]</scope>
    <source>
        <strain evidence="3">HR10_N</strain>
    </source>
</reference>
<keyword evidence="2" id="KW-0460">Magnesium</keyword>
<evidence type="ECO:0000256" key="1">
    <source>
        <dbReference type="ARBA" id="ARBA00012647"/>
    </source>
</evidence>
<dbReference type="GO" id="GO:0046872">
    <property type="term" value="F:metal ion binding"/>
    <property type="evidence" value="ECO:0007669"/>
    <property type="project" value="UniProtKB-KW"/>
</dbReference>
<gene>
    <name evidence="3" type="ORF">RUM43_009263</name>
</gene>
<dbReference type="Pfam" id="PF00245">
    <property type="entry name" value="Alk_phosphatase"/>
    <property type="match status" value="1"/>
</dbReference>
<dbReference type="PANTHER" id="PTHR11596">
    <property type="entry name" value="ALKALINE PHOSPHATASE"/>
    <property type="match status" value="1"/>
</dbReference>
<keyword evidence="2" id="KW-0479">Metal-binding</keyword>
<sequence length="102" mass="11810">MALFKSCSRQHWLDDYVHGLFAYSHMDFETDRDTGPEGDPSLADMTRTALNVLQKSSKGFFLFVEDHVNFSAEILQQQKFRGKMFDSKAMSNATFKSNRKEF</sequence>
<dbReference type="InterPro" id="IPR017850">
    <property type="entry name" value="Alkaline_phosphatase_core_sf"/>
</dbReference>
<accession>A0AAN8NQ26</accession>
<dbReference type="AlphaFoldDB" id="A0AAN8NQ26"/>
<evidence type="ECO:0000313" key="3">
    <source>
        <dbReference type="EMBL" id="KAK6623411.1"/>
    </source>
</evidence>
<dbReference type="EC" id="3.1.3.1" evidence="1"/>
<name>A0AAN8NQ26_POLSC</name>
<dbReference type="Gene3D" id="3.40.720.10">
    <property type="entry name" value="Alkaline Phosphatase, subunit A"/>
    <property type="match status" value="1"/>
</dbReference>
<dbReference type="Proteomes" id="UP001372834">
    <property type="component" value="Unassembled WGS sequence"/>
</dbReference>
<evidence type="ECO:0000256" key="2">
    <source>
        <dbReference type="PIRSR" id="PIRSR601952-2"/>
    </source>
</evidence>
<dbReference type="InterPro" id="IPR001952">
    <property type="entry name" value="Alkaline_phosphatase"/>
</dbReference>
<comment type="caution">
    <text evidence="3">The sequence shown here is derived from an EMBL/GenBank/DDBJ whole genome shotgun (WGS) entry which is preliminary data.</text>
</comment>